<reference evidence="2 3" key="1">
    <citation type="submission" date="2020-02" db="EMBL/GenBank/DDBJ databases">
        <authorList>
            <person name="Ma Q."/>
            <person name="Huang Y."/>
            <person name="Song X."/>
            <person name="Pei D."/>
        </authorList>
    </citation>
    <scope>NUCLEOTIDE SEQUENCE [LARGE SCALE GENOMIC DNA]</scope>
    <source>
        <strain evidence="2">Sxm20200214</strain>
        <tissue evidence="2">Leaf</tissue>
    </source>
</reference>
<accession>A0A8X7QT71</accession>
<evidence type="ECO:0000313" key="2">
    <source>
        <dbReference type="EMBL" id="KAG2274015.1"/>
    </source>
</evidence>
<name>A0A8X7QT71_BRACI</name>
<proteinExistence type="predicted"/>
<keyword evidence="3" id="KW-1185">Reference proteome</keyword>
<gene>
    <name evidence="2" type="ORF">Bca52824_056570</name>
</gene>
<dbReference type="AlphaFoldDB" id="A0A8X7QT71"/>
<feature type="region of interest" description="Disordered" evidence="1">
    <location>
        <begin position="1"/>
        <end position="33"/>
    </location>
</feature>
<dbReference type="OrthoDB" id="758862at2759"/>
<dbReference type="Proteomes" id="UP000886595">
    <property type="component" value="Unassembled WGS sequence"/>
</dbReference>
<feature type="region of interest" description="Disordered" evidence="1">
    <location>
        <begin position="68"/>
        <end position="108"/>
    </location>
</feature>
<evidence type="ECO:0000313" key="3">
    <source>
        <dbReference type="Proteomes" id="UP000886595"/>
    </source>
</evidence>
<protein>
    <submittedName>
        <fullName evidence="2">Uncharacterized protein</fullName>
    </submittedName>
</protein>
<dbReference type="EMBL" id="JAAMPC010000012">
    <property type="protein sequence ID" value="KAG2274015.1"/>
    <property type="molecule type" value="Genomic_DNA"/>
</dbReference>
<feature type="compositionally biased region" description="Basic and acidic residues" evidence="1">
    <location>
        <begin position="11"/>
        <end position="21"/>
    </location>
</feature>
<comment type="caution">
    <text evidence="2">The sequence shown here is derived from an EMBL/GenBank/DDBJ whole genome shotgun (WGS) entry which is preliminary data.</text>
</comment>
<organism evidence="2 3">
    <name type="scientific">Brassica carinata</name>
    <name type="common">Ethiopian mustard</name>
    <name type="synonym">Abyssinian cabbage</name>
    <dbReference type="NCBI Taxonomy" id="52824"/>
    <lineage>
        <taxon>Eukaryota</taxon>
        <taxon>Viridiplantae</taxon>
        <taxon>Streptophyta</taxon>
        <taxon>Embryophyta</taxon>
        <taxon>Tracheophyta</taxon>
        <taxon>Spermatophyta</taxon>
        <taxon>Magnoliopsida</taxon>
        <taxon>eudicotyledons</taxon>
        <taxon>Gunneridae</taxon>
        <taxon>Pentapetalae</taxon>
        <taxon>rosids</taxon>
        <taxon>malvids</taxon>
        <taxon>Brassicales</taxon>
        <taxon>Brassicaceae</taxon>
        <taxon>Brassiceae</taxon>
        <taxon>Brassica</taxon>
    </lineage>
</organism>
<evidence type="ECO:0000256" key="1">
    <source>
        <dbReference type="SAM" id="MobiDB-lite"/>
    </source>
</evidence>
<sequence>MQGEGYGRDGISFRKPYDRGVHRNLNNFDPRERVDYSDDFFEGPVHSERFGGDGNAERRQFGYRHDGASSFRQSFSNDGCGPTNVENDPDAARFGQNTGVGNRGSKGV</sequence>